<accession>A0A7W0HW13</accession>
<gene>
    <name evidence="1" type="ORF">HNR30_009179</name>
</gene>
<evidence type="ECO:0000313" key="1">
    <source>
        <dbReference type="EMBL" id="MBA2897773.1"/>
    </source>
</evidence>
<comment type="caution">
    <text evidence="1">The sequence shown here is derived from an EMBL/GenBank/DDBJ whole genome shotgun (WGS) entry which is preliminary data.</text>
</comment>
<dbReference type="EMBL" id="JACDUR010000013">
    <property type="protein sequence ID" value="MBA2897773.1"/>
    <property type="molecule type" value="Genomic_DNA"/>
</dbReference>
<name>A0A7W0HW13_9ACTN</name>
<dbReference type="RefSeq" id="WP_181616449.1">
    <property type="nucleotide sequence ID" value="NZ_BAABAM010000015.1"/>
</dbReference>
<organism evidence="1 2">
    <name type="scientific">Nonomuraea soli</name>
    <dbReference type="NCBI Taxonomy" id="1032476"/>
    <lineage>
        <taxon>Bacteria</taxon>
        <taxon>Bacillati</taxon>
        <taxon>Actinomycetota</taxon>
        <taxon>Actinomycetes</taxon>
        <taxon>Streptosporangiales</taxon>
        <taxon>Streptosporangiaceae</taxon>
        <taxon>Nonomuraea</taxon>
    </lineage>
</organism>
<sequence>MTLTLALPITAEPGLATCTRPTCNATVPLADTVELIGDDGSRGRECIGCLSARIDGYRQAHAADLPTPF</sequence>
<protein>
    <submittedName>
        <fullName evidence="1">Uncharacterized protein</fullName>
    </submittedName>
</protein>
<proteinExistence type="predicted"/>
<dbReference type="AlphaFoldDB" id="A0A7W0HW13"/>
<keyword evidence="2" id="KW-1185">Reference proteome</keyword>
<reference evidence="1 2" key="1">
    <citation type="submission" date="2020-07" db="EMBL/GenBank/DDBJ databases">
        <title>Genomic Encyclopedia of Type Strains, Phase IV (KMG-IV): sequencing the most valuable type-strain genomes for metagenomic binning, comparative biology and taxonomic classification.</title>
        <authorList>
            <person name="Goeker M."/>
        </authorList>
    </citation>
    <scope>NUCLEOTIDE SEQUENCE [LARGE SCALE GENOMIC DNA]</scope>
    <source>
        <strain evidence="1 2">DSM 45533</strain>
    </source>
</reference>
<dbReference type="Proteomes" id="UP000530928">
    <property type="component" value="Unassembled WGS sequence"/>
</dbReference>
<evidence type="ECO:0000313" key="2">
    <source>
        <dbReference type="Proteomes" id="UP000530928"/>
    </source>
</evidence>